<sequence>AARWAGRYRELGETGMADRSSRPHHSPNQTPTRTERRIIKIRVLRRWGPARIGYLLGLHPSTVHRVLTRYRLAKLRWLDRPTGRVVRRMESAACGDLVHVDVKKIGKIPAGGGWRMLGRTTGRHNAQADKTGTTNKYHQPLRGYHFIHSALDAHSRLVFSELLADERQQTAADFWQRANEWFASKGITVRKVLTDNGSCYRSHVFRDGLGNIEHRRTRPYRPQTNGKVERFHRTLADEWAYAQLYTSDAERCAEYPRWLHTYNHCESSGGWSGTGWQG</sequence>
<comment type="caution">
    <text evidence="3">The sequence shown here is derived from an EMBL/GenBank/DDBJ whole genome shotgun (WGS) entry which is preliminary data.</text>
</comment>
<gene>
    <name evidence="3" type="ORF">K6T79_24565</name>
</gene>
<dbReference type="SUPFAM" id="SSF53098">
    <property type="entry name" value="Ribonuclease H-like"/>
    <property type="match status" value="1"/>
</dbReference>
<organism evidence="3 4">
    <name type="scientific">[Mycobacterium] crassicus</name>
    <dbReference type="NCBI Taxonomy" id="2872309"/>
    <lineage>
        <taxon>Bacteria</taxon>
        <taxon>Bacillati</taxon>
        <taxon>Actinomycetota</taxon>
        <taxon>Actinomycetes</taxon>
        <taxon>Mycobacteriales</taxon>
        <taxon>Mycobacteriaceae</taxon>
        <taxon>Mycolicibacter</taxon>
    </lineage>
</organism>
<dbReference type="InterPro" id="IPR012337">
    <property type="entry name" value="RNaseH-like_sf"/>
</dbReference>
<dbReference type="InterPro" id="IPR036397">
    <property type="entry name" value="RNaseH_sf"/>
</dbReference>
<dbReference type="PROSITE" id="PS50994">
    <property type="entry name" value="INTEGRASE"/>
    <property type="match status" value="1"/>
</dbReference>
<evidence type="ECO:0000313" key="4">
    <source>
        <dbReference type="Proteomes" id="UP001299596"/>
    </source>
</evidence>
<evidence type="ECO:0000259" key="2">
    <source>
        <dbReference type="PROSITE" id="PS50994"/>
    </source>
</evidence>
<dbReference type="NCBIfam" id="NF033577">
    <property type="entry name" value="transpos_IS481"/>
    <property type="match status" value="1"/>
</dbReference>
<dbReference type="InterPro" id="IPR047656">
    <property type="entry name" value="IS481-like_transpos"/>
</dbReference>
<name>A0ABU5XPX6_9MYCO</name>
<reference evidence="3 4" key="1">
    <citation type="submission" date="2023-12" db="EMBL/GenBank/DDBJ databases">
        <title>Description of new species of Mycobacterium terrae complex isolated from sewage at the Sao Paulo Zoological Park Foundation in Brazil.</title>
        <authorList>
            <person name="Romagnoli C.L."/>
            <person name="Conceicao E.C."/>
            <person name="Machado E."/>
            <person name="Barreto L.B.P.F."/>
            <person name="Sharma A."/>
            <person name="Silva N.M."/>
            <person name="Marques L.E."/>
            <person name="Juliana M.A."/>
            <person name="Lourenco M.C.S."/>
            <person name="Digiampietri L.A."/>
            <person name="Suffys P.N."/>
            <person name="Viana-Niero C."/>
        </authorList>
    </citation>
    <scope>NUCLEOTIDE SEQUENCE [LARGE SCALE GENOMIC DNA]</scope>
    <source>
        <strain evidence="3 4">MYC098</strain>
    </source>
</reference>
<dbReference type="PANTHER" id="PTHR35004">
    <property type="entry name" value="TRANSPOSASE RV3428C-RELATED"/>
    <property type="match status" value="1"/>
</dbReference>
<dbReference type="PANTHER" id="PTHR35004:SF7">
    <property type="entry name" value="INTEGRASE PROTEIN"/>
    <property type="match status" value="1"/>
</dbReference>
<feature type="non-terminal residue" evidence="3">
    <location>
        <position position="1"/>
    </location>
</feature>
<dbReference type="InterPro" id="IPR001584">
    <property type="entry name" value="Integrase_cat-core"/>
</dbReference>
<keyword evidence="4" id="KW-1185">Reference proteome</keyword>
<accession>A0ABU5XPX6</accession>
<feature type="region of interest" description="Disordered" evidence="1">
    <location>
        <begin position="14"/>
        <end position="35"/>
    </location>
</feature>
<evidence type="ECO:0000313" key="3">
    <source>
        <dbReference type="EMBL" id="MEB3024193.1"/>
    </source>
</evidence>
<evidence type="ECO:0000256" key="1">
    <source>
        <dbReference type="SAM" id="MobiDB-lite"/>
    </source>
</evidence>
<dbReference type="Pfam" id="PF13565">
    <property type="entry name" value="HTH_32"/>
    <property type="match status" value="1"/>
</dbReference>
<feature type="domain" description="Integrase catalytic" evidence="2">
    <location>
        <begin position="105"/>
        <end position="278"/>
    </location>
</feature>
<dbReference type="Gene3D" id="3.30.420.10">
    <property type="entry name" value="Ribonuclease H-like superfamily/Ribonuclease H"/>
    <property type="match status" value="1"/>
</dbReference>
<dbReference type="RefSeq" id="WP_329782091.1">
    <property type="nucleotide sequence ID" value="NZ_JAYJJR010000042.1"/>
</dbReference>
<protein>
    <submittedName>
        <fullName evidence="3">IS481 family transposase</fullName>
    </submittedName>
</protein>
<proteinExistence type="predicted"/>
<dbReference type="Pfam" id="PF13683">
    <property type="entry name" value="rve_3"/>
    <property type="match status" value="1"/>
</dbReference>
<dbReference type="Proteomes" id="UP001299596">
    <property type="component" value="Unassembled WGS sequence"/>
</dbReference>
<dbReference type="EMBL" id="JAYJJR010000042">
    <property type="protein sequence ID" value="MEB3024193.1"/>
    <property type="molecule type" value="Genomic_DNA"/>
</dbReference>